<dbReference type="PANTHER" id="PTHR30636:SF3">
    <property type="entry name" value="UPF0701 PROTEIN YICC"/>
    <property type="match status" value="1"/>
</dbReference>
<evidence type="ECO:0000259" key="7">
    <source>
        <dbReference type="Pfam" id="PF08340"/>
    </source>
</evidence>
<keyword evidence="2" id="KW-0540">Nuclease</keyword>
<evidence type="ECO:0000256" key="4">
    <source>
        <dbReference type="ARBA" id="ARBA00022801"/>
    </source>
</evidence>
<accession>A0A927C864</accession>
<evidence type="ECO:0000313" key="9">
    <source>
        <dbReference type="Proteomes" id="UP000639396"/>
    </source>
</evidence>
<sequence>MVQSMTGFGQSGRSVCGCRLQVEMRSVNHRYSEISVRIPREWMRLEDKVKRIVQHSVKRGKVDVSVTVEKEPGTAALAEIDWPLAESYRLAAEQIKERFAFSDSLSLRDILALPGIVSFRDSGMAADHFTEPLLECVREAAAGMLEMRRAEGGHLAVEVAGRLDRLERLRRETAEWAPKAVEEYKLKLHQRLTGLLGESAGLLPDDPRLLTEAAVMADRSDIREELVRLESHIGQCRKLLATDEPAGRKLDFLNQEMNREVNTIGSKSGHLEIVGRVVEMKAELEKIREQAQNIE</sequence>
<organism evidence="8 9">
    <name type="scientific">Paenibacillus oceani</name>
    <dbReference type="NCBI Taxonomy" id="2772510"/>
    <lineage>
        <taxon>Bacteria</taxon>
        <taxon>Bacillati</taxon>
        <taxon>Bacillota</taxon>
        <taxon>Bacilli</taxon>
        <taxon>Bacillales</taxon>
        <taxon>Paenibacillaceae</taxon>
        <taxon>Paenibacillus</taxon>
    </lineage>
</organism>
<dbReference type="InterPro" id="IPR013551">
    <property type="entry name" value="YicC-like_C"/>
</dbReference>
<keyword evidence="4" id="KW-0378">Hydrolase</keyword>
<evidence type="ECO:0000256" key="1">
    <source>
        <dbReference type="ARBA" id="ARBA00001968"/>
    </source>
</evidence>
<dbReference type="GO" id="GO:0016787">
    <property type="term" value="F:hydrolase activity"/>
    <property type="evidence" value="ECO:0007669"/>
    <property type="project" value="UniProtKB-KW"/>
</dbReference>
<comment type="caution">
    <text evidence="8">The sequence shown here is derived from an EMBL/GenBank/DDBJ whole genome shotgun (WGS) entry which is preliminary data.</text>
</comment>
<dbReference type="RefSeq" id="WP_190927707.1">
    <property type="nucleotide sequence ID" value="NZ_JACXJA010000014.1"/>
</dbReference>
<dbReference type="GO" id="GO:0004521">
    <property type="term" value="F:RNA endonuclease activity"/>
    <property type="evidence" value="ECO:0007669"/>
    <property type="project" value="InterPro"/>
</dbReference>
<dbReference type="EMBL" id="JACXJA010000014">
    <property type="protein sequence ID" value="MBD2862629.1"/>
    <property type="molecule type" value="Genomic_DNA"/>
</dbReference>
<dbReference type="InterPro" id="IPR005229">
    <property type="entry name" value="YicC/YloC-like"/>
</dbReference>
<evidence type="ECO:0000256" key="2">
    <source>
        <dbReference type="ARBA" id="ARBA00022722"/>
    </source>
</evidence>
<protein>
    <submittedName>
        <fullName evidence="8">YicC family protein</fullName>
    </submittedName>
</protein>
<comment type="cofactor">
    <cofactor evidence="1">
        <name>a divalent metal cation</name>
        <dbReference type="ChEBI" id="CHEBI:60240"/>
    </cofactor>
</comment>
<dbReference type="PANTHER" id="PTHR30636">
    <property type="entry name" value="UPF0701 PROTEIN YICC"/>
    <property type="match status" value="1"/>
</dbReference>
<comment type="similarity">
    <text evidence="5">Belongs to the YicC/YloC family.</text>
</comment>
<dbReference type="AlphaFoldDB" id="A0A927C864"/>
<dbReference type="Proteomes" id="UP000639396">
    <property type="component" value="Unassembled WGS sequence"/>
</dbReference>
<name>A0A927C864_9BACL</name>
<feature type="domain" description="Endoribonuclease YicC-like C-terminal" evidence="7">
    <location>
        <begin position="175"/>
        <end position="295"/>
    </location>
</feature>
<feature type="domain" description="Endoribonuclease YicC-like N-terminal" evidence="6">
    <location>
        <begin position="2"/>
        <end position="156"/>
    </location>
</feature>
<proteinExistence type="inferred from homology"/>
<keyword evidence="9" id="KW-1185">Reference proteome</keyword>
<dbReference type="InterPro" id="IPR013527">
    <property type="entry name" value="YicC-like_N"/>
</dbReference>
<keyword evidence="3" id="KW-0255">Endonuclease</keyword>
<reference evidence="8" key="1">
    <citation type="submission" date="2020-09" db="EMBL/GenBank/DDBJ databases">
        <title>A novel bacterium of genus Paenibacillus, isolated from South China Sea.</title>
        <authorList>
            <person name="Huang H."/>
            <person name="Mo K."/>
            <person name="Hu Y."/>
        </authorList>
    </citation>
    <scope>NUCLEOTIDE SEQUENCE</scope>
    <source>
        <strain evidence="8">IB182363</strain>
    </source>
</reference>
<evidence type="ECO:0000259" key="6">
    <source>
        <dbReference type="Pfam" id="PF03755"/>
    </source>
</evidence>
<evidence type="ECO:0000256" key="5">
    <source>
        <dbReference type="ARBA" id="ARBA00035648"/>
    </source>
</evidence>
<evidence type="ECO:0000313" key="8">
    <source>
        <dbReference type="EMBL" id="MBD2862629.1"/>
    </source>
</evidence>
<dbReference type="NCBIfam" id="TIGR00255">
    <property type="entry name" value="YicC/YloC family endoribonuclease"/>
    <property type="match status" value="1"/>
</dbReference>
<evidence type="ECO:0000256" key="3">
    <source>
        <dbReference type="ARBA" id="ARBA00022759"/>
    </source>
</evidence>
<dbReference type="Pfam" id="PF03755">
    <property type="entry name" value="YicC-like_N"/>
    <property type="match status" value="1"/>
</dbReference>
<gene>
    <name evidence="8" type="ORF">IDH45_11600</name>
</gene>
<dbReference type="Pfam" id="PF08340">
    <property type="entry name" value="YicC-like_C"/>
    <property type="match status" value="1"/>
</dbReference>